<dbReference type="EMBL" id="JABSTU010000003">
    <property type="protein sequence ID" value="KAH8035589.1"/>
    <property type="molecule type" value="Genomic_DNA"/>
</dbReference>
<feature type="compositionally biased region" description="Basic and acidic residues" evidence="1">
    <location>
        <begin position="35"/>
        <end position="45"/>
    </location>
</feature>
<protein>
    <submittedName>
        <fullName evidence="2">Uncharacterized protein</fullName>
    </submittedName>
</protein>
<feature type="compositionally biased region" description="Basic residues" evidence="1">
    <location>
        <begin position="173"/>
        <end position="187"/>
    </location>
</feature>
<feature type="compositionally biased region" description="Polar residues" evidence="1">
    <location>
        <begin position="138"/>
        <end position="151"/>
    </location>
</feature>
<dbReference type="AlphaFoldDB" id="A0A9J6ENC4"/>
<evidence type="ECO:0000313" key="3">
    <source>
        <dbReference type="Proteomes" id="UP000821866"/>
    </source>
</evidence>
<comment type="caution">
    <text evidence="2">The sequence shown here is derived from an EMBL/GenBank/DDBJ whole genome shotgun (WGS) entry which is preliminary data.</text>
</comment>
<feature type="region of interest" description="Disordered" evidence="1">
    <location>
        <begin position="236"/>
        <end position="266"/>
    </location>
</feature>
<feature type="compositionally biased region" description="Polar residues" evidence="1">
    <location>
        <begin position="7"/>
        <end position="21"/>
    </location>
</feature>
<accession>A0A9J6ENC4</accession>
<evidence type="ECO:0000313" key="2">
    <source>
        <dbReference type="EMBL" id="KAH8035589.1"/>
    </source>
</evidence>
<gene>
    <name evidence="2" type="ORF">HPB51_007772</name>
</gene>
<organism evidence="2 3">
    <name type="scientific">Rhipicephalus microplus</name>
    <name type="common">Cattle tick</name>
    <name type="synonym">Boophilus microplus</name>
    <dbReference type="NCBI Taxonomy" id="6941"/>
    <lineage>
        <taxon>Eukaryota</taxon>
        <taxon>Metazoa</taxon>
        <taxon>Ecdysozoa</taxon>
        <taxon>Arthropoda</taxon>
        <taxon>Chelicerata</taxon>
        <taxon>Arachnida</taxon>
        <taxon>Acari</taxon>
        <taxon>Parasitiformes</taxon>
        <taxon>Ixodida</taxon>
        <taxon>Ixodoidea</taxon>
        <taxon>Ixodidae</taxon>
        <taxon>Rhipicephalinae</taxon>
        <taxon>Rhipicephalus</taxon>
        <taxon>Boophilus</taxon>
    </lineage>
</organism>
<reference evidence="2" key="2">
    <citation type="submission" date="2021-09" db="EMBL/GenBank/DDBJ databases">
        <authorList>
            <person name="Jia N."/>
            <person name="Wang J."/>
            <person name="Shi W."/>
            <person name="Du L."/>
            <person name="Sun Y."/>
            <person name="Zhan W."/>
            <person name="Jiang J."/>
            <person name="Wang Q."/>
            <person name="Zhang B."/>
            <person name="Ji P."/>
            <person name="Sakyi L.B."/>
            <person name="Cui X."/>
            <person name="Yuan T."/>
            <person name="Jiang B."/>
            <person name="Yang W."/>
            <person name="Lam T.T.-Y."/>
            <person name="Chang Q."/>
            <person name="Ding S."/>
            <person name="Wang X."/>
            <person name="Zhu J."/>
            <person name="Ruan X."/>
            <person name="Zhao L."/>
            <person name="Wei J."/>
            <person name="Que T."/>
            <person name="Du C."/>
            <person name="Cheng J."/>
            <person name="Dai P."/>
            <person name="Han X."/>
            <person name="Huang E."/>
            <person name="Gao Y."/>
            <person name="Liu J."/>
            <person name="Shao H."/>
            <person name="Ye R."/>
            <person name="Li L."/>
            <person name="Wei W."/>
            <person name="Wang X."/>
            <person name="Wang C."/>
            <person name="Huo Q."/>
            <person name="Li W."/>
            <person name="Guo W."/>
            <person name="Chen H."/>
            <person name="Chen S."/>
            <person name="Zhou L."/>
            <person name="Zhou L."/>
            <person name="Ni X."/>
            <person name="Tian J."/>
            <person name="Zhou Y."/>
            <person name="Sheng Y."/>
            <person name="Liu T."/>
            <person name="Pan Y."/>
            <person name="Xia L."/>
            <person name="Li J."/>
            <person name="Zhao F."/>
            <person name="Cao W."/>
        </authorList>
    </citation>
    <scope>NUCLEOTIDE SEQUENCE</scope>
    <source>
        <strain evidence="2">Rmic-2018</strain>
        <tissue evidence="2">Larvae</tissue>
    </source>
</reference>
<feature type="compositionally biased region" description="Basic and acidic residues" evidence="1">
    <location>
        <begin position="188"/>
        <end position="197"/>
    </location>
</feature>
<feature type="compositionally biased region" description="Basic and acidic residues" evidence="1">
    <location>
        <begin position="71"/>
        <end position="83"/>
    </location>
</feature>
<proteinExistence type="predicted"/>
<evidence type="ECO:0000256" key="1">
    <source>
        <dbReference type="SAM" id="MobiDB-lite"/>
    </source>
</evidence>
<reference evidence="2" key="1">
    <citation type="journal article" date="2020" name="Cell">
        <title>Large-Scale Comparative Analyses of Tick Genomes Elucidate Their Genetic Diversity and Vector Capacities.</title>
        <authorList>
            <consortium name="Tick Genome and Microbiome Consortium (TIGMIC)"/>
            <person name="Jia N."/>
            <person name="Wang J."/>
            <person name="Shi W."/>
            <person name="Du L."/>
            <person name="Sun Y."/>
            <person name="Zhan W."/>
            <person name="Jiang J.F."/>
            <person name="Wang Q."/>
            <person name="Zhang B."/>
            <person name="Ji P."/>
            <person name="Bell-Sakyi L."/>
            <person name="Cui X.M."/>
            <person name="Yuan T.T."/>
            <person name="Jiang B.G."/>
            <person name="Yang W.F."/>
            <person name="Lam T.T."/>
            <person name="Chang Q.C."/>
            <person name="Ding S.J."/>
            <person name="Wang X.J."/>
            <person name="Zhu J.G."/>
            <person name="Ruan X.D."/>
            <person name="Zhao L."/>
            <person name="Wei J.T."/>
            <person name="Ye R.Z."/>
            <person name="Que T.C."/>
            <person name="Du C.H."/>
            <person name="Zhou Y.H."/>
            <person name="Cheng J.X."/>
            <person name="Dai P.F."/>
            <person name="Guo W.B."/>
            <person name="Han X.H."/>
            <person name="Huang E.J."/>
            <person name="Li L.F."/>
            <person name="Wei W."/>
            <person name="Gao Y.C."/>
            <person name="Liu J.Z."/>
            <person name="Shao H.Z."/>
            <person name="Wang X."/>
            <person name="Wang C.C."/>
            <person name="Yang T.C."/>
            <person name="Huo Q.B."/>
            <person name="Li W."/>
            <person name="Chen H.Y."/>
            <person name="Chen S.E."/>
            <person name="Zhou L.G."/>
            <person name="Ni X.B."/>
            <person name="Tian J.H."/>
            <person name="Sheng Y."/>
            <person name="Liu T."/>
            <person name="Pan Y.S."/>
            <person name="Xia L.Y."/>
            <person name="Li J."/>
            <person name="Zhao F."/>
            <person name="Cao W.C."/>
        </authorList>
    </citation>
    <scope>NUCLEOTIDE SEQUENCE</scope>
    <source>
        <strain evidence="2">Rmic-2018</strain>
    </source>
</reference>
<dbReference type="Proteomes" id="UP000821866">
    <property type="component" value="Chromosome 11"/>
</dbReference>
<name>A0A9J6ENC4_RHIMP</name>
<keyword evidence="3" id="KW-1185">Reference proteome</keyword>
<feature type="region of interest" description="Disordered" evidence="1">
    <location>
        <begin position="1"/>
        <end position="201"/>
    </location>
</feature>
<sequence>MMHGTDTEQVASSSPETNSAETSRKSWVVSLSEGEEQKVPDHETGEELAELLVDEAHFPPLDVGNAPPHDTGIRPRVGSDHARTLNPLQPVVNPSPADTTPPAGPANEAYKGFPTNPTQPARGRSDRSRSRSPRAQNRPENSGQVIPQCSDNIHRRQTPMVSSSDSDAPPRAKSQRLARTPHGRGKSPGREAGDRPLRVTKSNAHLSASTLEVPPPHLPSKQRLEIIFMRNLAQINPRGTPLSPSNRFGTKRYGAPSSYMERPRAP</sequence>